<dbReference type="Proteomes" id="UP000827976">
    <property type="component" value="Chromosome 1"/>
</dbReference>
<keyword evidence="2" id="KW-1185">Reference proteome</keyword>
<protein>
    <submittedName>
        <fullName evidence="1">Tetratricopeptide-like helical domain-containing protein</fullName>
    </submittedName>
</protein>
<sequence length="576" mass="63077">MGLISATSRLVSLARSGAILAARKVFDEMPERDEVAWNAMLSAYSLAGESHAALSLFSSMRVSGAKPDAFSITALVAGVTDVTDVRSGMALHALVVRSGFCASIPVCNSLVDMYGKSSCACDAWRVFDDMEEKNEVTWCSLLLSVVNSERLEDARRVFDEMPVKNAVAWNIMIMGHARNGGVEVSMALFKRMRSLGLYGDCTTFASLLNACSELQDPIFGRMIHGVVIRSGWNAFIEVNNSTLSFYARSGDVGDAAKVFVSMSTCNTVSWNAIIDASMRAGDVDGSISLFQSSPEKNIVSWTTMIGGLARNGHGDQALIFFRSMTRADLRPDDYAFGAVLHACAIFAVLETGRLIHALALLSGFSTYVYVGNGLVNMYAKCGDIKSAQQVFDETPNRDLVSWNAMLFGHALHGMATQALNLFDEMLKRGITVDKLTFIGLLMACSHSGLVEKGKALFERMKTVHGVAPEKEHKDCLKDMVRRAGWEVSVEEMEAEKEEGYVMLSNWYCESGRWKEAEEVRRVMAERGMKKEPGCSWIEVKGMVCVFVAGVQAICRTGGVLEMIGWLDAEMRSPPLL</sequence>
<dbReference type="EMBL" id="CM037011">
    <property type="protein sequence ID" value="KAH7692476.1"/>
    <property type="molecule type" value="Genomic_DNA"/>
</dbReference>
<name>A0ACB7WVI5_DIOAL</name>
<comment type="caution">
    <text evidence="1">The sequence shown here is derived from an EMBL/GenBank/DDBJ whole genome shotgun (WGS) entry which is preliminary data.</text>
</comment>
<reference evidence="2" key="1">
    <citation type="journal article" date="2022" name="Nat. Commun.">
        <title>Chromosome evolution and the genetic basis of agronomically important traits in greater yam.</title>
        <authorList>
            <person name="Bredeson J.V."/>
            <person name="Lyons J.B."/>
            <person name="Oniyinde I.O."/>
            <person name="Okereke N.R."/>
            <person name="Kolade O."/>
            <person name="Nnabue I."/>
            <person name="Nwadili C.O."/>
            <person name="Hribova E."/>
            <person name="Parker M."/>
            <person name="Nwogha J."/>
            <person name="Shu S."/>
            <person name="Carlson J."/>
            <person name="Kariba R."/>
            <person name="Muthemba S."/>
            <person name="Knop K."/>
            <person name="Barton G.J."/>
            <person name="Sherwood A.V."/>
            <person name="Lopez-Montes A."/>
            <person name="Asiedu R."/>
            <person name="Jamnadass R."/>
            <person name="Muchugi A."/>
            <person name="Goodstein D."/>
            <person name="Egesi C.N."/>
            <person name="Featherston J."/>
            <person name="Asfaw A."/>
            <person name="Simpson G.G."/>
            <person name="Dolezel J."/>
            <person name="Hendre P.S."/>
            <person name="Van Deynze A."/>
            <person name="Kumar P.L."/>
            <person name="Obidiegwu J.E."/>
            <person name="Bhattacharjee R."/>
            <person name="Rokhsar D.S."/>
        </authorList>
    </citation>
    <scope>NUCLEOTIDE SEQUENCE [LARGE SCALE GENOMIC DNA]</scope>
    <source>
        <strain evidence="2">cv. TDa95/00328</strain>
    </source>
</reference>
<accession>A0ACB7WVI5</accession>
<evidence type="ECO:0000313" key="2">
    <source>
        <dbReference type="Proteomes" id="UP000827976"/>
    </source>
</evidence>
<gene>
    <name evidence="1" type="ORF">IHE45_01G069000</name>
</gene>
<proteinExistence type="predicted"/>
<organism evidence="1 2">
    <name type="scientific">Dioscorea alata</name>
    <name type="common">Purple yam</name>
    <dbReference type="NCBI Taxonomy" id="55571"/>
    <lineage>
        <taxon>Eukaryota</taxon>
        <taxon>Viridiplantae</taxon>
        <taxon>Streptophyta</taxon>
        <taxon>Embryophyta</taxon>
        <taxon>Tracheophyta</taxon>
        <taxon>Spermatophyta</taxon>
        <taxon>Magnoliopsida</taxon>
        <taxon>Liliopsida</taxon>
        <taxon>Dioscoreales</taxon>
        <taxon>Dioscoreaceae</taxon>
        <taxon>Dioscorea</taxon>
    </lineage>
</organism>
<evidence type="ECO:0000313" key="1">
    <source>
        <dbReference type="EMBL" id="KAH7692476.1"/>
    </source>
</evidence>